<dbReference type="EMBL" id="JANPWB010000010">
    <property type="protein sequence ID" value="KAJ1145353.1"/>
    <property type="molecule type" value="Genomic_DNA"/>
</dbReference>
<organism evidence="1 2">
    <name type="scientific">Pleurodeles waltl</name>
    <name type="common">Iberian ribbed newt</name>
    <dbReference type="NCBI Taxonomy" id="8319"/>
    <lineage>
        <taxon>Eukaryota</taxon>
        <taxon>Metazoa</taxon>
        <taxon>Chordata</taxon>
        <taxon>Craniata</taxon>
        <taxon>Vertebrata</taxon>
        <taxon>Euteleostomi</taxon>
        <taxon>Amphibia</taxon>
        <taxon>Batrachia</taxon>
        <taxon>Caudata</taxon>
        <taxon>Salamandroidea</taxon>
        <taxon>Salamandridae</taxon>
        <taxon>Pleurodelinae</taxon>
        <taxon>Pleurodeles</taxon>
    </lineage>
</organism>
<comment type="caution">
    <text evidence="1">The sequence shown here is derived from an EMBL/GenBank/DDBJ whole genome shotgun (WGS) entry which is preliminary data.</text>
</comment>
<accession>A0AAV7R3N6</accession>
<evidence type="ECO:0000313" key="2">
    <source>
        <dbReference type="Proteomes" id="UP001066276"/>
    </source>
</evidence>
<gene>
    <name evidence="1" type="ORF">NDU88_011642</name>
</gene>
<proteinExistence type="predicted"/>
<reference evidence="1" key="1">
    <citation type="journal article" date="2022" name="bioRxiv">
        <title>Sequencing and chromosome-scale assembly of the giantPleurodeles waltlgenome.</title>
        <authorList>
            <person name="Brown T."/>
            <person name="Elewa A."/>
            <person name="Iarovenko S."/>
            <person name="Subramanian E."/>
            <person name="Araus A.J."/>
            <person name="Petzold A."/>
            <person name="Susuki M."/>
            <person name="Suzuki K.-i.T."/>
            <person name="Hayashi T."/>
            <person name="Toyoda A."/>
            <person name="Oliveira C."/>
            <person name="Osipova E."/>
            <person name="Leigh N.D."/>
            <person name="Simon A."/>
            <person name="Yun M.H."/>
        </authorList>
    </citation>
    <scope>NUCLEOTIDE SEQUENCE</scope>
    <source>
        <strain evidence="1">20211129_DDA</strain>
        <tissue evidence="1">Liver</tissue>
    </source>
</reference>
<keyword evidence="2" id="KW-1185">Reference proteome</keyword>
<protein>
    <submittedName>
        <fullName evidence="1">Uncharacterized protein</fullName>
    </submittedName>
</protein>
<name>A0AAV7R3N6_PLEWA</name>
<evidence type="ECO:0000313" key="1">
    <source>
        <dbReference type="EMBL" id="KAJ1145353.1"/>
    </source>
</evidence>
<dbReference type="AlphaFoldDB" id="A0AAV7R3N6"/>
<sequence>MGRRSNTVMTLQDSTQIWKEKIRTEIEELQRVMEEEKHHILSSLERQQREILHNIRKNVTELVKQRSSLTASQTEMAGRCQLTDLELLKVRAGAVDLQKKEALFFLHKLSKEVAKKMYS</sequence>
<dbReference type="Proteomes" id="UP001066276">
    <property type="component" value="Chromosome 6"/>
</dbReference>